<evidence type="ECO:0000313" key="9">
    <source>
        <dbReference type="EMBL" id="CAI4217674.1"/>
    </source>
</evidence>
<keyword evidence="10" id="KW-1185">Reference proteome</keyword>
<keyword evidence="4 7" id="KW-1133">Transmembrane helix</keyword>
<dbReference type="AlphaFoldDB" id="A0A9P1MBU5"/>
<evidence type="ECO:0000256" key="1">
    <source>
        <dbReference type="ARBA" id="ARBA00004141"/>
    </source>
</evidence>
<dbReference type="FunFam" id="1.20.1250.20:FF:000034">
    <property type="entry name" value="MFS general substrate transporter"/>
    <property type="match status" value="1"/>
</dbReference>
<name>A0A9P1MBU5_9PEZI</name>
<dbReference type="Gene3D" id="1.20.1250.20">
    <property type="entry name" value="MFS general substrate transporter like domains"/>
    <property type="match status" value="1"/>
</dbReference>
<dbReference type="SUPFAM" id="SSF103473">
    <property type="entry name" value="MFS general substrate transporter"/>
    <property type="match status" value="1"/>
</dbReference>
<feature type="compositionally biased region" description="Polar residues" evidence="6">
    <location>
        <begin position="1"/>
        <end position="14"/>
    </location>
</feature>
<feature type="region of interest" description="Disordered" evidence="6">
    <location>
        <begin position="1"/>
        <end position="27"/>
    </location>
</feature>
<feature type="transmembrane region" description="Helical" evidence="7">
    <location>
        <begin position="224"/>
        <end position="246"/>
    </location>
</feature>
<dbReference type="GO" id="GO:0016020">
    <property type="term" value="C:membrane"/>
    <property type="evidence" value="ECO:0007669"/>
    <property type="project" value="UniProtKB-SubCell"/>
</dbReference>
<keyword evidence="3 7" id="KW-0812">Transmembrane</keyword>
<evidence type="ECO:0000256" key="7">
    <source>
        <dbReference type="SAM" id="Phobius"/>
    </source>
</evidence>
<evidence type="ECO:0000256" key="3">
    <source>
        <dbReference type="ARBA" id="ARBA00022692"/>
    </source>
</evidence>
<sequence length="439" mass="48842">MSIRRNNQTTASRGSESENEKTFDSERGEVTHTEGGFVAAGSSSIVQLDKAAEKRLLWKIDLMVIPTVALIYLFCFIDRANIGNARLAGLEKDLNMTGTYDYNQLLSIFYISYILFEIPSNIACKWMGPGWFLPILALGFGCASIGTAFVKDMPQACGVRFVLGVFESGMMPGTSYYLSRWYKRSELAFRLSLYVVMVPLAGAFGGFLASAILKLPKFGSLTEWRMIFAIEGIVTVVIALVAFVTLTDRPETARWLTKEEKDFAIARVRAERVGQSELIDNWKTDKRQIFIILSAPLVMTGFLMFLASSDGKVRYAATFLIASSTFAMGPLTNAQASAQVISDTSRSMSLATNMMFGNVGGLISTWSYIKWDAPDYKIGNGLNLGAASGILICGILTQVWMTWDNKRREKRDVERELEGLSPGEIENLEWKHPAWRWAP</sequence>
<dbReference type="InterPro" id="IPR036259">
    <property type="entry name" value="MFS_trans_sf"/>
</dbReference>
<evidence type="ECO:0000256" key="6">
    <source>
        <dbReference type="SAM" id="MobiDB-lite"/>
    </source>
</evidence>
<feature type="transmembrane region" description="Helical" evidence="7">
    <location>
        <begin position="60"/>
        <end position="82"/>
    </location>
</feature>
<comment type="subcellular location">
    <subcellularLocation>
        <location evidence="1">Membrane</location>
        <topology evidence="1">Multi-pass membrane protein</topology>
    </subcellularLocation>
</comment>
<keyword evidence="2" id="KW-0813">Transport</keyword>
<evidence type="ECO:0000256" key="4">
    <source>
        <dbReference type="ARBA" id="ARBA00022989"/>
    </source>
</evidence>
<feature type="transmembrane region" description="Helical" evidence="7">
    <location>
        <begin position="313"/>
        <end position="329"/>
    </location>
</feature>
<proteinExistence type="predicted"/>
<dbReference type="InterPro" id="IPR011701">
    <property type="entry name" value="MFS"/>
</dbReference>
<dbReference type="OrthoDB" id="2985014at2759"/>
<dbReference type="PANTHER" id="PTHR43791:SF48">
    <property type="entry name" value="TRANSPORTER, PUTATIVE (AFU_ORTHOLOGUE AFUA_4G01000)-RELATED"/>
    <property type="match status" value="1"/>
</dbReference>
<dbReference type="GO" id="GO:0022857">
    <property type="term" value="F:transmembrane transporter activity"/>
    <property type="evidence" value="ECO:0007669"/>
    <property type="project" value="InterPro"/>
</dbReference>
<feature type="transmembrane region" description="Helical" evidence="7">
    <location>
        <begin position="131"/>
        <end position="149"/>
    </location>
</feature>
<keyword evidence="5 7" id="KW-0472">Membrane</keyword>
<dbReference type="Proteomes" id="UP000838763">
    <property type="component" value="Unassembled WGS sequence"/>
</dbReference>
<feature type="transmembrane region" description="Helical" evidence="7">
    <location>
        <begin position="161"/>
        <end position="179"/>
    </location>
</feature>
<reference evidence="9" key="1">
    <citation type="submission" date="2022-11" db="EMBL/GenBank/DDBJ databases">
        <authorList>
            <person name="Scott C."/>
            <person name="Bruce N."/>
        </authorList>
    </citation>
    <scope>NUCLEOTIDE SEQUENCE</scope>
</reference>
<evidence type="ECO:0000313" key="10">
    <source>
        <dbReference type="Proteomes" id="UP000838763"/>
    </source>
</evidence>
<feature type="transmembrane region" description="Helical" evidence="7">
    <location>
        <begin position="191"/>
        <end position="212"/>
    </location>
</feature>
<feature type="compositionally biased region" description="Basic and acidic residues" evidence="6">
    <location>
        <begin position="15"/>
        <end position="27"/>
    </location>
</feature>
<gene>
    <name evidence="9" type="ORF">PPNO1_LOCUS7277</name>
</gene>
<feature type="transmembrane region" description="Helical" evidence="7">
    <location>
        <begin position="381"/>
        <end position="401"/>
    </location>
</feature>
<evidence type="ECO:0000256" key="5">
    <source>
        <dbReference type="ARBA" id="ARBA00023136"/>
    </source>
</evidence>
<dbReference type="EMBL" id="CALLCH030000016">
    <property type="protein sequence ID" value="CAI4217674.1"/>
    <property type="molecule type" value="Genomic_DNA"/>
</dbReference>
<feature type="transmembrane region" description="Helical" evidence="7">
    <location>
        <begin position="350"/>
        <end position="369"/>
    </location>
</feature>
<organism evidence="9 10">
    <name type="scientific">Parascedosporium putredinis</name>
    <dbReference type="NCBI Taxonomy" id="1442378"/>
    <lineage>
        <taxon>Eukaryota</taxon>
        <taxon>Fungi</taxon>
        <taxon>Dikarya</taxon>
        <taxon>Ascomycota</taxon>
        <taxon>Pezizomycotina</taxon>
        <taxon>Sordariomycetes</taxon>
        <taxon>Hypocreomycetidae</taxon>
        <taxon>Microascales</taxon>
        <taxon>Microascaceae</taxon>
        <taxon>Parascedosporium</taxon>
    </lineage>
</organism>
<dbReference type="PANTHER" id="PTHR43791">
    <property type="entry name" value="PERMEASE-RELATED"/>
    <property type="match status" value="1"/>
</dbReference>
<comment type="caution">
    <text evidence="9">The sequence shown here is derived from an EMBL/GenBank/DDBJ whole genome shotgun (WGS) entry which is preliminary data.</text>
</comment>
<evidence type="ECO:0000259" key="8">
    <source>
        <dbReference type="PROSITE" id="PS50850"/>
    </source>
</evidence>
<accession>A0A9P1MBU5</accession>
<feature type="transmembrane region" description="Helical" evidence="7">
    <location>
        <begin position="289"/>
        <end position="307"/>
    </location>
</feature>
<evidence type="ECO:0000256" key="2">
    <source>
        <dbReference type="ARBA" id="ARBA00022448"/>
    </source>
</evidence>
<dbReference type="PROSITE" id="PS50850">
    <property type="entry name" value="MFS"/>
    <property type="match status" value="1"/>
</dbReference>
<feature type="domain" description="Major facilitator superfamily (MFS) profile" evidence="8">
    <location>
        <begin position="64"/>
        <end position="439"/>
    </location>
</feature>
<dbReference type="InterPro" id="IPR020846">
    <property type="entry name" value="MFS_dom"/>
</dbReference>
<dbReference type="Pfam" id="PF07690">
    <property type="entry name" value="MFS_1"/>
    <property type="match status" value="1"/>
</dbReference>
<feature type="transmembrane region" description="Helical" evidence="7">
    <location>
        <begin position="102"/>
        <end position="119"/>
    </location>
</feature>
<protein>
    <recommendedName>
        <fullName evidence="8">Major facilitator superfamily (MFS) profile domain-containing protein</fullName>
    </recommendedName>
</protein>